<evidence type="ECO:0000313" key="11">
    <source>
        <dbReference type="Proteomes" id="UP000326914"/>
    </source>
</evidence>
<dbReference type="SUPFAM" id="SSF52540">
    <property type="entry name" value="P-loop containing nucleoside triphosphate hydrolases"/>
    <property type="match status" value="1"/>
</dbReference>
<dbReference type="NCBIfam" id="NF001379">
    <property type="entry name" value="PRK00279.1-1"/>
    <property type="match status" value="1"/>
</dbReference>
<feature type="binding site" evidence="5">
    <location>
        <position position="92"/>
    </location>
    <ligand>
        <name>AMP</name>
        <dbReference type="ChEBI" id="CHEBI:456215"/>
    </ligand>
</feature>
<keyword evidence="2 5" id="KW-0545">Nucleotide biosynthesis</keyword>
<dbReference type="OrthoDB" id="9805030at2"/>
<evidence type="ECO:0000256" key="6">
    <source>
        <dbReference type="RuleBase" id="RU003330"/>
    </source>
</evidence>
<feature type="binding site" evidence="5">
    <location>
        <begin position="10"/>
        <end position="15"/>
    </location>
    <ligand>
        <name>ATP</name>
        <dbReference type="ChEBI" id="CHEBI:30616"/>
    </ligand>
</feature>
<dbReference type="GO" id="GO:0005524">
    <property type="term" value="F:ATP binding"/>
    <property type="evidence" value="ECO:0007669"/>
    <property type="project" value="UniProtKB-UniRule"/>
</dbReference>
<comment type="caution">
    <text evidence="5">Lacks conserved residue(s) required for the propagation of feature annotation.</text>
</comment>
<dbReference type="GO" id="GO:0004017">
    <property type="term" value="F:AMP kinase activity"/>
    <property type="evidence" value="ECO:0007669"/>
    <property type="project" value="UniProtKB-UniRule"/>
</dbReference>
<comment type="subunit">
    <text evidence="5 7">Monomer.</text>
</comment>
<evidence type="ECO:0000256" key="5">
    <source>
        <dbReference type="HAMAP-Rule" id="MF_00235"/>
    </source>
</evidence>
<gene>
    <name evidence="5" type="primary">adk</name>
    <name evidence="10" type="ORF">FQV32_02650</name>
</gene>
<feature type="binding site" evidence="5">
    <location>
        <position position="36"/>
    </location>
    <ligand>
        <name>AMP</name>
        <dbReference type="ChEBI" id="CHEBI:456215"/>
    </ligand>
</feature>
<comment type="catalytic activity">
    <reaction evidence="5 7">
        <text>AMP + ATP = 2 ADP</text>
        <dbReference type="Rhea" id="RHEA:12973"/>
        <dbReference type="ChEBI" id="CHEBI:30616"/>
        <dbReference type="ChEBI" id="CHEBI:456215"/>
        <dbReference type="ChEBI" id="CHEBI:456216"/>
        <dbReference type="EC" id="2.7.4.3"/>
    </reaction>
</comment>
<feature type="binding site" evidence="5">
    <location>
        <position position="167"/>
    </location>
    <ligand>
        <name>AMP</name>
        <dbReference type="ChEBI" id="CHEBI:456215"/>
    </ligand>
</feature>
<dbReference type="PRINTS" id="PR00094">
    <property type="entry name" value="ADENYLTKNASE"/>
</dbReference>
<dbReference type="InterPro" id="IPR007862">
    <property type="entry name" value="Adenylate_kinase_lid-dom"/>
</dbReference>
<evidence type="ECO:0000256" key="8">
    <source>
        <dbReference type="SAM" id="Coils"/>
    </source>
</evidence>
<dbReference type="Proteomes" id="UP000326914">
    <property type="component" value="Chromosome"/>
</dbReference>
<feature type="binding site" evidence="5">
    <location>
        <position position="200"/>
    </location>
    <ligand>
        <name>ATP</name>
        <dbReference type="ChEBI" id="CHEBI:30616"/>
    </ligand>
</feature>
<dbReference type="InterPro" id="IPR027417">
    <property type="entry name" value="P-loop_NTPase"/>
</dbReference>
<proteinExistence type="inferred from homology"/>
<dbReference type="FunFam" id="3.40.50.300:FF:000106">
    <property type="entry name" value="Adenylate kinase mitochondrial"/>
    <property type="match status" value="1"/>
</dbReference>
<dbReference type="GO" id="GO:0005737">
    <property type="term" value="C:cytoplasm"/>
    <property type="evidence" value="ECO:0007669"/>
    <property type="project" value="UniProtKB-SubCell"/>
</dbReference>
<keyword evidence="3 5" id="KW-0547">Nucleotide-binding</keyword>
<organism evidence="10 11">
    <name type="scientific">Buchnera aphidicola</name>
    <name type="common">Aphis gossypii</name>
    <dbReference type="NCBI Taxonomy" id="98785"/>
    <lineage>
        <taxon>Bacteria</taxon>
        <taxon>Pseudomonadati</taxon>
        <taxon>Pseudomonadota</taxon>
        <taxon>Gammaproteobacteria</taxon>
        <taxon>Enterobacterales</taxon>
        <taxon>Erwiniaceae</taxon>
        <taxon>Buchnera</taxon>
    </lineage>
</organism>
<feature type="domain" description="Adenylate kinase active site lid" evidence="9">
    <location>
        <begin position="123"/>
        <end position="158"/>
    </location>
</feature>
<evidence type="ECO:0000256" key="2">
    <source>
        <dbReference type="ARBA" id="ARBA00022727"/>
    </source>
</evidence>
<dbReference type="InterPro" id="IPR033690">
    <property type="entry name" value="Adenylat_kinase_CS"/>
</dbReference>
<dbReference type="EMBL" id="CP042426">
    <property type="protein sequence ID" value="QFQ32291.1"/>
    <property type="molecule type" value="Genomic_DNA"/>
</dbReference>
<dbReference type="RefSeq" id="WP_158346685.1">
    <property type="nucleotide sequence ID" value="NZ_CP042426.1"/>
</dbReference>
<comment type="domain">
    <text evidence="5">Consists of three domains, a large central CORE domain and two small peripheral domains, NMPbind and LID, which undergo movements during catalysis. The LID domain closes over the site of phosphoryl transfer upon ATP binding. Assembling and dissambling the active center during each catalytic cycle provides an effective means to prevent ATP hydrolysis.</text>
</comment>
<dbReference type="InterPro" id="IPR000850">
    <property type="entry name" value="Adenylat/UMP-CMP_kin"/>
</dbReference>
<feature type="binding site" evidence="5">
    <location>
        <begin position="132"/>
        <end position="133"/>
    </location>
    <ligand>
        <name>ATP</name>
        <dbReference type="ChEBI" id="CHEBI:30616"/>
    </ligand>
</feature>
<accession>A0A5J6ZDJ4</accession>
<dbReference type="Gene3D" id="3.40.50.300">
    <property type="entry name" value="P-loop containing nucleotide triphosphate hydrolases"/>
    <property type="match status" value="1"/>
</dbReference>
<feature type="binding site" evidence="5">
    <location>
        <position position="123"/>
    </location>
    <ligand>
        <name>ATP</name>
        <dbReference type="ChEBI" id="CHEBI:30616"/>
    </ligand>
</feature>
<feature type="binding site" evidence="5">
    <location>
        <begin position="57"/>
        <end position="59"/>
    </location>
    <ligand>
        <name>AMP</name>
        <dbReference type="ChEBI" id="CHEBI:456215"/>
    </ligand>
</feature>
<dbReference type="NCBIfam" id="TIGR01351">
    <property type="entry name" value="adk"/>
    <property type="match status" value="1"/>
</dbReference>
<evidence type="ECO:0000256" key="4">
    <source>
        <dbReference type="ARBA" id="ARBA00022777"/>
    </source>
</evidence>
<evidence type="ECO:0000313" key="10">
    <source>
        <dbReference type="EMBL" id="QFQ32291.1"/>
    </source>
</evidence>
<feature type="binding site" evidence="5">
    <location>
        <begin position="85"/>
        <end position="88"/>
    </location>
    <ligand>
        <name>AMP</name>
        <dbReference type="ChEBI" id="CHEBI:456215"/>
    </ligand>
</feature>
<evidence type="ECO:0000256" key="7">
    <source>
        <dbReference type="RuleBase" id="RU003331"/>
    </source>
</evidence>
<comment type="pathway">
    <text evidence="5">Purine metabolism; AMP biosynthesis via salvage pathway; AMP from ADP: step 1/1.</text>
</comment>
<feature type="binding site" evidence="5">
    <location>
        <position position="156"/>
    </location>
    <ligand>
        <name>AMP</name>
        <dbReference type="ChEBI" id="CHEBI:456215"/>
    </ligand>
</feature>
<dbReference type="InterPro" id="IPR006259">
    <property type="entry name" value="Adenyl_kin_sub"/>
</dbReference>
<comment type="subcellular location">
    <subcellularLocation>
        <location evidence="5 7">Cytoplasm</location>
    </subcellularLocation>
</comment>
<feature type="binding site" evidence="5">
    <location>
        <position position="31"/>
    </location>
    <ligand>
        <name>AMP</name>
        <dbReference type="ChEBI" id="CHEBI:456215"/>
    </ligand>
</feature>
<keyword evidence="5" id="KW-0963">Cytoplasm</keyword>
<keyword evidence="5 7" id="KW-0067">ATP-binding</keyword>
<reference evidence="10 11" key="1">
    <citation type="submission" date="2019-07" db="EMBL/GenBank/DDBJ databases">
        <title>Buchnera limit thermal tolerance of host aphids.</title>
        <authorList>
            <person name="Zhang B."/>
            <person name="Moran N."/>
        </authorList>
    </citation>
    <scope>NUCLEOTIDE SEQUENCE [LARGE SCALE GENOMIC DNA]</scope>
    <source>
        <strain evidence="10 11">Ago-UT1</strain>
    </source>
</reference>
<dbReference type="HAMAP" id="MF_00235">
    <property type="entry name" value="Adenylate_kinase_Adk"/>
    <property type="match status" value="1"/>
</dbReference>
<keyword evidence="8" id="KW-0175">Coiled coil</keyword>
<feature type="coiled-coil region" evidence="8">
    <location>
        <begin position="154"/>
        <end position="181"/>
    </location>
</feature>
<dbReference type="Pfam" id="PF00406">
    <property type="entry name" value="ADK"/>
    <property type="match status" value="1"/>
</dbReference>
<dbReference type="PROSITE" id="PS00113">
    <property type="entry name" value="ADENYLATE_KINASE"/>
    <property type="match status" value="1"/>
</dbReference>
<keyword evidence="1 5" id="KW-0808">Transferase</keyword>
<protein>
    <recommendedName>
        <fullName evidence="5 7">Adenylate kinase</fullName>
        <shortName evidence="5">AK</shortName>
        <ecNumber evidence="5 7">2.7.4.3</ecNumber>
    </recommendedName>
    <alternativeName>
        <fullName evidence="5">ATP-AMP transphosphorylase</fullName>
    </alternativeName>
    <alternativeName>
        <fullName evidence="5">ATP:AMP phosphotransferase</fullName>
    </alternativeName>
    <alternativeName>
        <fullName evidence="5">Adenylate monophosphate kinase</fullName>
    </alternativeName>
</protein>
<name>A0A5J6ZDJ4_9GAMM</name>
<keyword evidence="4 5" id="KW-0418">Kinase</keyword>
<evidence type="ECO:0000256" key="3">
    <source>
        <dbReference type="ARBA" id="ARBA00022741"/>
    </source>
</evidence>
<dbReference type="EC" id="2.7.4.3" evidence="5 7"/>
<sequence length="217" mass="25412">MHIILLGAPGTGKGTQSKLISKKYKIPQISTGDILREHIESKNKIGKKIYNILKKGELVSDNIVCDLVYEKIKKANYVKGFLLDGFPRTIQQAKYISNLNIKIHFVFEFIVPDELILKRISGRRTHIQSGRTYHIYFNPPKEEGKDDITKEKLVIREDDKIESIKNRLENYKKNNKKLTEYYLEEKKLKKLKFFQLDGTKKPNIIYKEIEKIIESKN</sequence>
<feature type="region of interest" description="LID" evidence="5">
    <location>
        <begin position="122"/>
        <end position="159"/>
    </location>
</feature>
<dbReference type="UniPathway" id="UPA00588">
    <property type="reaction ID" value="UER00649"/>
</dbReference>
<dbReference type="PANTHER" id="PTHR23359">
    <property type="entry name" value="NUCLEOTIDE KINASE"/>
    <property type="match status" value="1"/>
</dbReference>
<dbReference type="AlphaFoldDB" id="A0A5J6ZDJ4"/>
<evidence type="ECO:0000259" key="9">
    <source>
        <dbReference type="Pfam" id="PF05191"/>
    </source>
</evidence>
<comment type="similarity">
    <text evidence="5 6">Belongs to the adenylate kinase family.</text>
</comment>
<dbReference type="Pfam" id="PF05191">
    <property type="entry name" value="ADK_lid"/>
    <property type="match status" value="1"/>
</dbReference>
<evidence type="ECO:0000256" key="1">
    <source>
        <dbReference type="ARBA" id="ARBA00022679"/>
    </source>
</evidence>
<feature type="region of interest" description="NMP" evidence="5">
    <location>
        <begin position="30"/>
        <end position="59"/>
    </location>
</feature>
<comment type="function">
    <text evidence="5">Catalyzes the reversible transfer of the terminal phosphate group between ATP and AMP. Plays an important role in cellular energy homeostasis and in adenine nucleotide metabolism.</text>
</comment>
<dbReference type="CDD" id="cd01428">
    <property type="entry name" value="ADK"/>
    <property type="match status" value="1"/>
</dbReference>
<dbReference type="GO" id="GO:0044209">
    <property type="term" value="P:AMP salvage"/>
    <property type="evidence" value="ECO:0007669"/>
    <property type="project" value="UniProtKB-UniRule"/>
</dbReference>